<evidence type="ECO:0000256" key="2">
    <source>
        <dbReference type="SAM" id="Phobius"/>
    </source>
</evidence>
<reference evidence="4" key="1">
    <citation type="journal article" date="2023" name="Commun. Biol.">
        <title>Genome analysis of Parmales, the sister group of diatoms, reveals the evolutionary specialization of diatoms from phago-mixotrophs to photoautotrophs.</title>
        <authorList>
            <person name="Ban H."/>
            <person name="Sato S."/>
            <person name="Yoshikawa S."/>
            <person name="Yamada K."/>
            <person name="Nakamura Y."/>
            <person name="Ichinomiya M."/>
            <person name="Sato N."/>
            <person name="Blanc-Mathieu R."/>
            <person name="Endo H."/>
            <person name="Kuwata A."/>
            <person name="Ogata H."/>
        </authorList>
    </citation>
    <scope>NUCLEOTIDE SEQUENCE [LARGE SCALE GENOMIC DNA]</scope>
</reference>
<dbReference type="AlphaFoldDB" id="A0A9W7GCG0"/>
<dbReference type="Proteomes" id="UP001165065">
    <property type="component" value="Unassembled WGS sequence"/>
</dbReference>
<keyword evidence="2" id="KW-1133">Transmembrane helix</keyword>
<accession>A0A9W7GCG0</accession>
<gene>
    <name evidence="3" type="ORF">TrCOL_g13768</name>
</gene>
<evidence type="ECO:0000313" key="4">
    <source>
        <dbReference type="Proteomes" id="UP001165065"/>
    </source>
</evidence>
<dbReference type="EMBL" id="BRYA01000162">
    <property type="protein sequence ID" value="GMI41978.1"/>
    <property type="molecule type" value="Genomic_DNA"/>
</dbReference>
<feature type="transmembrane region" description="Helical" evidence="2">
    <location>
        <begin position="128"/>
        <end position="149"/>
    </location>
</feature>
<dbReference type="OrthoDB" id="10546812at2759"/>
<evidence type="ECO:0000256" key="1">
    <source>
        <dbReference type="SAM" id="MobiDB-lite"/>
    </source>
</evidence>
<feature type="transmembrane region" description="Helical" evidence="2">
    <location>
        <begin position="99"/>
        <end position="122"/>
    </location>
</feature>
<comment type="caution">
    <text evidence="3">The sequence shown here is derived from an EMBL/GenBank/DDBJ whole genome shotgun (WGS) entry which is preliminary data.</text>
</comment>
<feature type="transmembrane region" description="Helical" evidence="2">
    <location>
        <begin position="7"/>
        <end position="28"/>
    </location>
</feature>
<feature type="region of interest" description="Disordered" evidence="1">
    <location>
        <begin position="155"/>
        <end position="179"/>
    </location>
</feature>
<protein>
    <submittedName>
        <fullName evidence="3">Uncharacterized protein</fullName>
    </submittedName>
</protein>
<evidence type="ECO:0000313" key="3">
    <source>
        <dbReference type="EMBL" id="GMI41978.1"/>
    </source>
</evidence>
<proteinExistence type="predicted"/>
<sequence>MIGNIVAGLRLISFAFSWIAMFGPYIAVSNMTLIGNNRAVIDGNINMWSGFWAAADSWPHNVAVIRAFLILLVIFTFFSCVCSGLTLKGSDNSKLGHSGIGFDIMAWVSALIVFSCYTSQILMEFYGYGFAFDVVCFCLSFLAMCGAIFDNMSGEDKEPKPQAEEETTEPAKENGDNTV</sequence>
<keyword evidence="2" id="KW-0812">Transmembrane</keyword>
<keyword evidence="2" id="KW-0472">Membrane</keyword>
<organism evidence="3 4">
    <name type="scientific">Triparma columacea</name>
    <dbReference type="NCBI Taxonomy" id="722753"/>
    <lineage>
        <taxon>Eukaryota</taxon>
        <taxon>Sar</taxon>
        <taxon>Stramenopiles</taxon>
        <taxon>Ochrophyta</taxon>
        <taxon>Bolidophyceae</taxon>
        <taxon>Parmales</taxon>
        <taxon>Triparmaceae</taxon>
        <taxon>Triparma</taxon>
    </lineage>
</organism>
<name>A0A9W7GCG0_9STRA</name>
<keyword evidence="4" id="KW-1185">Reference proteome</keyword>
<feature type="transmembrane region" description="Helical" evidence="2">
    <location>
        <begin position="63"/>
        <end position="87"/>
    </location>
</feature>